<feature type="coiled-coil region" evidence="1">
    <location>
        <begin position="276"/>
        <end position="310"/>
    </location>
</feature>
<feature type="domain" description="PD-(D/E)XK endonuclease-like" evidence="2">
    <location>
        <begin position="5"/>
        <end position="248"/>
    </location>
</feature>
<feature type="coiled-coil region" evidence="1">
    <location>
        <begin position="196"/>
        <end position="223"/>
    </location>
</feature>
<accession>A0A1J5GG43</accession>
<reference evidence="3 7" key="1">
    <citation type="journal article" date="2016" name="Environ. Microbiol.">
        <title>Genomic resolution of a cold subsurface aquifer community provides metabolic insights for novel microbes adapted to high CO concentrations.</title>
        <authorList>
            <person name="Probst A.J."/>
            <person name="Castelle C.J."/>
            <person name="Singh A."/>
            <person name="Brown C.T."/>
            <person name="Anantharaman K."/>
            <person name="Sharon I."/>
            <person name="Hug L.A."/>
            <person name="Burstein D."/>
            <person name="Emerson J.B."/>
            <person name="Thomas B.C."/>
            <person name="Banfield J.F."/>
        </authorList>
    </citation>
    <scope>NUCLEOTIDE SEQUENCE [LARGE SCALE GENOMIC DNA]</scope>
    <source>
        <strain evidence="3">CG2_30_33_13</strain>
    </source>
</reference>
<dbReference type="InterPro" id="IPR011604">
    <property type="entry name" value="PDDEXK-like_dom_sf"/>
</dbReference>
<evidence type="ECO:0000313" key="9">
    <source>
        <dbReference type="Proteomes" id="UP000230646"/>
    </source>
</evidence>
<evidence type="ECO:0000313" key="5">
    <source>
        <dbReference type="EMBL" id="PIY31684.1"/>
    </source>
</evidence>
<sequence>MTIYSHSRLEAFKGCPLKYKFNYIDKIKREEEGIEAFLGSRFHDVMEKIYKDLPFRKYNLGELLDFYEDNWDKNYHDKVVIAANERKAKDYKEIGKKFIEDYYKRYSPFNQGKVLGIERLVTINLDDHGEYKLRGYIDRLDQVKDRTYEIHDYKTSKSLPEQSKMDEDRQLALYQIGIQNMWNDVYHIELVWHYVAFDKEIRSSRTEEELDELKKNTIDLIKKIEATREFLPHESILCGWCYYKDICPLYKHEYMVGNLPANKYLKDSGVKLVNEFAKLDDQKKSYEVKIKEIDEELEEIKEAVIQYAGNIGVEVVIGSDHKLKISSSEKINVPGKGTKERESLIEFLSQLNRLEEVSAFDVAELKKVIKEEKWDSTILDEIKKFVEIDTVKSVRLSKSKRED</sequence>
<reference evidence="8 9" key="2">
    <citation type="submission" date="2017-09" db="EMBL/GenBank/DDBJ databases">
        <title>Depth-based differentiation of microbial function through sediment-hosted aquifers and enrichment of novel symbionts in the deep terrestrial subsurface.</title>
        <authorList>
            <person name="Probst A.J."/>
            <person name="Ladd B."/>
            <person name="Jarett J.K."/>
            <person name="Geller-Mcgrath D.E."/>
            <person name="Sieber C.M."/>
            <person name="Emerson J.B."/>
            <person name="Anantharaman K."/>
            <person name="Thomas B.C."/>
            <person name="Malmstrom R."/>
            <person name="Stieglmeier M."/>
            <person name="Klingl A."/>
            <person name="Woyke T."/>
            <person name="Ryan C.M."/>
            <person name="Banfield J.F."/>
        </authorList>
    </citation>
    <scope>NUCLEOTIDE SEQUENCE [LARGE SCALE GENOMIC DNA]</scope>
    <source>
        <strain evidence="5">CG_4_10_14_3_um_filter_34_13</strain>
        <strain evidence="6">CG_4_9_14_3_um_filter_33_16</strain>
    </source>
</reference>
<dbReference type="AlphaFoldDB" id="A0A1J5GG43"/>
<keyword evidence="1" id="KW-0175">Coiled coil</keyword>
<evidence type="ECO:0000313" key="8">
    <source>
        <dbReference type="Proteomes" id="UP000228560"/>
    </source>
</evidence>
<organism evidence="3 7">
    <name type="scientific">Candidatus Infernicultor aquiphilus</name>
    <dbReference type="NCBI Taxonomy" id="1805029"/>
    <lineage>
        <taxon>Bacteria</taxon>
        <taxon>Pseudomonadati</taxon>
        <taxon>Atribacterota</taxon>
        <taxon>Candidatus Phoenicimicrobiia</taxon>
        <taxon>Candidatus Pheonicimicrobiales</taxon>
        <taxon>Candidatus Phoenicimicrobiaceae</taxon>
        <taxon>Candidatus Infernicultor</taxon>
    </lineage>
</organism>
<protein>
    <recommendedName>
        <fullName evidence="2">PD-(D/E)XK endonuclease-like domain-containing protein</fullName>
    </recommendedName>
</protein>
<accession>A0A2M7PMS8</accession>
<proteinExistence type="predicted"/>
<dbReference type="Gene3D" id="3.90.320.10">
    <property type="match status" value="1"/>
</dbReference>
<dbReference type="EMBL" id="PFKO01000311">
    <property type="protein sequence ID" value="PIY31684.1"/>
    <property type="molecule type" value="Genomic_DNA"/>
</dbReference>
<accession>A0A2M8CFP1</accession>
<dbReference type="InterPro" id="IPR038726">
    <property type="entry name" value="PDDEXK_AddAB-type"/>
</dbReference>
<reference evidence="4" key="3">
    <citation type="submission" date="2017-09" db="EMBL/GenBank/DDBJ databases">
        <title>Depth-based differentiation of microbial function through sediment-hosted aquifers and enrichment of novel symbionts in the deep terrestrial subsurface.</title>
        <authorList>
            <person name="Probst A.J."/>
            <person name="Ladd B."/>
            <person name="Jarett J.K."/>
            <person name="Geller-Mcgrath D.E."/>
            <person name="Sieber C.M.K."/>
            <person name="Emerson J.B."/>
            <person name="Anantharaman K."/>
            <person name="Thomas B.C."/>
            <person name="Malmstrom R."/>
            <person name="Stieglmeier M."/>
            <person name="Klingl A."/>
            <person name="Woyke T."/>
            <person name="Ryan C.M."/>
            <person name="Banfield J.F."/>
        </authorList>
    </citation>
    <scope>NUCLEOTIDE SEQUENCE</scope>
    <source>
        <strain evidence="4">CG_4_8_14_3_um_filter_34_18</strain>
    </source>
</reference>
<evidence type="ECO:0000313" key="4">
    <source>
        <dbReference type="EMBL" id="PIX34863.1"/>
    </source>
</evidence>
<dbReference type="STRING" id="1805029.AUK42_06880"/>
<dbReference type="EMBL" id="PFTV01000028">
    <property type="protein sequence ID" value="PJB57858.1"/>
    <property type="molecule type" value="Genomic_DNA"/>
</dbReference>
<dbReference type="Proteomes" id="UP000230646">
    <property type="component" value="Unassembled WGS sequence"/>
</dbReference>
<gene>
    <name evidence="3" type="ORF">AUK42_06880</name>
    <name evidence="6" type="ORF">CO097_01095</name>
    <name evidence="5" type="ORF">COZ07_08405</name>
    <name evidence="4" type="ORF">COZ58_02310</name>
</gene>
<dbReference type="Proteomes" id="UP000231493">
    <property type="component" value="Unassembled WGS sequence"/>
</dbReference>
<evidence type="ECO:0000313" key="7">
    <source>
        <dbReference type="Proteomes" id="UP000182763"/>
    </source>
</evidence>
<dbReference type="Pfam" id="PF12705">
    <property type="entry name" value="PDDEXK_1"/>
    <property type="match status" value="1"/>
</dbReference>
<comment type="caution">
    <text evidence="3">The sequence shown here is derived from an EMBL/GenBank/DDBJ whole genome shotgun (WGS) entry which is preliminary data.</text>
</comment>
<dbReference type="EMBL" id="MNYY01000136">
    <property type="protein sequence ID" value="OIP67567.1"/>
    <property type="molecule type" value="Genomic_DNA"/>
</dbReference>
<evidence type="ECO:0000313" key="3">
    <source>
        <dbReference type="EMBL" id="OIP67567.1"/>
    </source>
</evidence>
<evidence type="ECO:0000259" key="2">
    <source>
        <dbReference type="Pfam" id="PF12705"/>
    </source>
</evidence>
<name>A0A1J5GG43_9BACT</name>
<dbReference type="Proteomes" id="UP000228560">
    <property type="component" value="Unassembled WGS sequence"/>
</dbReference>
<dbReference type="RefSeq" id="WP_406608160.1">
    <property type="nucleotide sequence ID" value="NZ_PFKO01000311.1"/>
</dbReference>
<evidence type="ECO:0000256" key="1">
    <source>
        <dbReference type="SAM" id="Coils"/>
    </source>
</evidence>
<evidence type="ECO:0000313" key="6">
    <source>
        <dbReference type="EMBL" id="PJB57858.1"/>
    </source>
</evidence>
<dbReference type="EMBL" id="PFIP01000042">
    <property type="protein sequence ID" value="PIX34863.1"/>
    <property type="molecule type" value="Genomic_DNA"/>
</dbReference>
<dbReference type="Proteomes" id="UP000182763">
    <property type="component" value="Unassembled WGS sequence"/>
</dbReference>
<accession>A0A2M7K9Q2</accession>